<feature type="transmembrane region" description="Helical" evidence="2">
    <location>
        <begin position="241"/>
        <end position="262"/>
    </location>
</feature>
<feature type="transmembrane region" description="Helical" evidence="2">
    <location>
        <begin position="21"/>
        <end position="40"/>
    </location>
</feature>
<accession>A0ABT7TXP1</accession>
<name>A0ABT7TXP1_ACTVI</name>
<feature type="transmembrane region" description="Helical" evidence="2">
    <location>
        <begin position="282"/>
        <end position="306"/>
    </location>
</feature>
<feature type="transmembrane region" description="Helical" evidence="2">
    <location>
        <begin position="83"/>
        <end position="103"/>
    </location>
</feature>
<comment type="caution">
    <text evidence="3">The sequence shown here is derived from an EMBL/GenBank/DDBJ whole genome shotgun (WGS) entry which is preliminary data.</text>
</comment>
<evidence type="ECO:0000256" key="2">
    <source>
        <dbReference type="SAM" id="Phobius"/>
    </source>
</evidence>
<organism evidence="3 4">
    <name type="scientific">Actinomyces viscosus</name>
    <dbReference type="NCBI Taxonomy" id="1656"/>
    <lineage>
        <taxon>Bacteria</taxon>
        <taxon>Bacillati</taxon>
        <taxon>Actinomycetota</taxon>
        <taxon>Actinomycetes</taxon>
        <taxon>Actinomycetales</taxon>
        <taxon>Actinomycetaceae</taxon>
        <taxon>Actinomyces</taxon>
    </lineage>
</organism>
<feature type="region of interest" description="Disordered" evidence="1">
    <location>
        <begin position="402"/>
        <end position="429"/>
    </location>
</feature>
<proteinExistence type="predicted"/>
<dbReference type="Pfam" id="PF19877">
    <property type="entry name" value="DUF6350"/>
    <property type="match status" value="1"/>
</dbReference>
<dbReference type="InterPro" id="IPR045931">
    <property type="entry name" value="DUF6350"/>
</dbReference>
<keyword evidence="4" id="KW-1185">Reference proteome</keyword>
<feature type="transmembrane region" description="Helical" evidence="2">
    <location>
        <begin position="217"/>
        <end position="234"/>
    </location>
</feature>
<feature type="transmembrane region" description="Helical" evidence="2">
    <location>
        <begin position="318"/>
        <end position="344"/>
    </location>
</feature>
<feature type="transmembrane region" description="Helical" evidence="2">
    <location>
        <begin position="356"/>
        <end position="379"/>
    </location>
</feature>
<keyword evidence="2" id="KW-0472">Membrane</keyword>
<dbReference type="EMBL" id="JAUDBR010000002">
    <property type="protein sequence ID" value="MDM8075918.1"/>
    <property type="molecule type" value="Genomic_DNA"/>
</dbReference>
<feature type="transmembrane region" description="Helical" evidence="2">
    <location>
        <begin position="182"/>
        <end position="205"/>
    </location>
</feature>
<sequence length="429" mass="44294">MSLARQRATSLASWALWSLRVGVESVGLVWLVVVLATIAVSKAAASLNAAAILSAGDALHTGTALWSLGFGGSTALTSEDDGVLSLPLLGLTLVQAGWTWFCVRRARPSRPAAGAAIVAAATVVAALACLTGPAGLDTWPAVVGIALLTGVIVAIQLMRAGHHWPPLTRWWDRRPHWLGPSLSLAYGATRALSLLSLLVVVAAVFNGAGRVSVLHDSLAGDGFVAMAGLILLQAGWVPTLLIWACSWLIGAGFSVGTGTVFAPDRVVAGPVPRLPLLGLVPSTPLSSVGLWLPLVVTAGAMVAAWRRRAVLNALRVRYALSAAGLAALLVAVGVGLLCLAASGSVGPDRMSSVGPLVLYTVILVFVEVGVGLAAMAVLAHPYTRAWARNTLPESVLPAPYRRQDVRDDAIDEVDADDGEVDDGEVDGEA</sequence>
<keyword evidence="2" id="KW-0812">Transmembrane</keyword>
<evidence type="ECO:0000256" key="1">
    <source>
        <dbReference type="SAM" id="MobiDB-lite"/>
    </source>
</evidence>
<evidence type="ECO:0000313" key="3">
    <source>
        <dbReference type="EMBL" id="MDM8075918.1"/>
    </source>
</evidence>
<evidence type="ECO:0000313" key="4">
    <source>
        <dbReference type="Proteomes" id="UP001529257"/>
    </source>
</evidence>
<gene>
    <name evidence="3" type="ORF">QUV91_02480</name>
</gene>
<dbReference type="RefSeq" id="WP_289594920.1">
    <property type="nucleotide sequence ID" value="NZ_JAUDBR010000002.1"/>
</dbReference>
<feature type="transmembrane region" description="Helical" evidence="2">
    <location>
        <begin position="141"/>
        <end position="161"/>
    </location>
</feature>
<feature type="transmembrane region" description="Helical" evidence="2">
    <location>
        <begin position="115"/>
        <end position="135"/>
    </location>
</feature>
<dbReference type="Proteomes" id="UP001529257">
    <property type="component" value="Unassembled WGS sequence"/>
</dbReference>
<feature type="compositionally biased region" description="Acidic residues" evidence="1">
    <location>
        <begin position="409"/>
        <end position="429"/>
    </location>
</feature>
<reference evidence="4" key="1">
    <citation type="submission" date="2023-06" db="EMBL/GenBank/DDBJ databases">
        <title>Identification and characterization of horizontal gene transfer across gut microbiota members of farm animals based on homology search.</title>
        <authorList>
            <person name="Zeman M."/>
            <person name="Kubasova T."/>
            <person name="Jahodarova E."/>
            <person name="Nykrynova M."/>
            <person name="Rychlik I."/>
        </authorList>
    </citation>
    <scope>NUCLEOTIDE SEQUENCE [LARGE SCALE GENOMIC DNA]</scope>
    <source>
        <strain evidence="4">ET81</strain>
    </source>
</reference>
<keyword evidence="2" id="KW-1133">Transmembrane helix</keyword>
<protein>
    <submittedName>
        <fullName evidence="3">DUF6350 family protein</fullName>
    </submittedName>
</protein>